<accession>A0ABT7XV72</accession>
<evidence type="ECO:0000259" key="6">
    <source>
        <dbReference type="Pfam" id="PF00082"/>
    </source>
</evidence>
<organism evidence="7 8">
    <name type="scientific">Crenobacter oryzisoli</name>
    <dbReference type="NCBI Taxonomy" id="3056844"/>
    <lineage>
        <taxon>Bacteria</taxon>
        <taxon>Pseudomonadati</taxon>
        <taxon>Pseudomonadota</taxon>
        <taxon>Betaproteobacteria</taxon>
        <taxon>Neisseriales</taxon>
        <taxon>Neisseriaceae</taxon>
        <taxon>Crenobacter</taxon>
    </lineage>
</organism>
<evidence type="ECO:0000256" key="4">
    <source>
        <dbReference type="ARBA" id="ARBA00022825"/>
    </source>
</evidence>
<dbReference type="PRINTS" id="PR00723">
    <property type="entry name" value="SUBTILISIN"/>
</dbReference>
<feature type="active site" description="Charge relay system" evidence="5">
    <location>
        <position position="156"/>
    </location>
</feature>
<dbReference type="InterPro" id="IPR036852">
    <property type="entry name" value="Peptidase_S8/S53_dom_sf"/>
</dbReference>
<dbReference type="InterPro" id="IPR000209">
    <property type="entry name" value="Peptidase_S8/S53_dom"/>
</dbReference>
<evidence type="ECO:0000256" key="3">
    <source>
        <dbReference type="ARBA" id="ARBA00022801"/>
    </source>
</evidence>
<keyword evidence="2 5" id="KW-0645">Protease</keyword>
<reference evidence="7" key="1">
    <citation type="submission" date="2023-06" db="EMBL/GenBank/DDBJ databases">
        <authorList>
            <person name="Zhang S."/>
        </authorList>
    </citation>
    <scope>NUCLEOTIDE SEQUENCE</scope>
    <source>
        <strain evidence="7">SG2303</strain>
    </source>
</reference>
<proteinExistence type="inferred from homology"/>
<dbReference type="PANTHER" id="PTHR43806">
    <property type="entry name" value="PEPTIDASE S8"/>
    <property type="match status" value="1"/>
</dbReference>
<keyword evidence="3 5" id="KW-0378">Hydrolase</keyword>
<comment type="caution">
    <text evidence="7">The sequence shown here is derived from an EMBL/GenBank/DDBJ whole genome shotgun (WGS) entry which is preliminary data.</text>
</comment>
<protein>
    <submittedName>
        <fullName evidence="7">S8/S53 family peptidase</fullName>
        <ecNumber evidence="7">3.4.-.-</ecNumber>
    </submittedName>
</protein>
<dbReference type="RefSeq" id="WP_289832313.1">
    <property type="nucleotide sequence ID" value="NZ_JAUEDK010000086.1"/>
</dbReference>
<evidence type="ECO:0000256" key="2">
    <source>
        <dbReference type="ARBA" id="ARBA00022670"/>
    </source>
</evidence>
<comment type="similarity">
    <text evidence="1 5">Belongs to the peptidase S8 family.</text>
</comment>
<dbReference type="InterPro" id="IPR023828">
    <property type="entry name" value="Peptidase_S8_Ser-AS"/>
</dbReference>
<dbReference type="Proteomes" id="UP001168540">
    <property type="component" value="Unassembled WGS sequence"/>
</dbReference>
<sequence length="562" mass="61493">MMSIKQYSARWTGQLIVMHDASPKSAIQFTPTRPTNINPIPLRAFGAEHWAITSDHPWDAAHHQVLSGGAVYAEPNCYQTRFTDEQLQKIATQGAGQKEFLFSNATKDEPHEPSKWGPQKGVDDNFSPVWYLDRAGFPDAHQNGFTGNGVRIAHLDTGCDPSHKSAPRNLATNEGHNFYDPNNPTNIIDTNHEWFDPGHGTGTIAILAGNKMDLDPKEKWGYGASFSGVVGCAPDATVVPVVIGGIGGSVIHLGDSSMTQGMLYAAGGNGRKPCDVVTISHGGYPLKSWAEAVNQLYDSGIIIVAAAGDWYREGLVGIPPHYTVYPAAFWRVITATGVTYRNTGYETNENSTLQGSYGPEGILKKSIAAYTPNVSWMKPGQDSEWEMSGGGTSASTPQIAAACALWVQKYGREFPADWRRVEACRYALIKSARSLPAEVLQYTSSHGALNAVGILDSNWVDQAIKGIQDGTITRRDQDRISWPLIRDLIGKEPPGNPEMYEVEAVQTVFRSTDVSFVELAYKDWQGQLGNDTVTTLSDTERLQIKQYLLEHDISNALRYALS</sequence>
<evidence type="ECO:0000313" key="7">
    <source>
        <dbReference type="EMBL" id="MDN0077697.1"/>
    </source>
</evidence>
<keyword evidence="8" id="KW-1185">Reference proteome</keyword>
<dbReference type="Pfam" id="PF00082">
    <property type="entry name" value="Peptidase_S8"/>
    <property type="match status" value="1"/>
</dbReference>
<evidence type="ECO:0000256" key="5">
    <source>
        <dbReference type="PROSITE-ProRule" id="PRU01240"/>
    </source>
</evidence>
<dbReference type="EMBL" id="JAUEDK010000086">
    <property type="protein sequence ID" value="MDN0077697.1"/>
    <property type="molecule type" value="Genomic_DNA"/>
</dbReference>
<dbReference type="PROSITE" id="PS00138">
    <property type="entry name" value="SUBTILASE_SER"/>
    <property type="match status" value="1"/>
</dbReference>
<evidence type="ECO:0000313" key="8">
    <source>
        <dbReference type="Proteomes" id="UP001168540"/>
    </source>
</evidence>
<dbReference type="InterPro" id="IPR015500">
    <property type="entry name" value="Peptidase_S8_subtilisin-rel"/>
</dbReference>
<feature type="active site" description="Charge relay system" evidence="5">
    <location>
        <position position="199"/>
    </location>
</feature>
<dbReference type="GO" id="GO:0016787">
    <property type="term" value="F:hydrolase activity"/>
    <property type="evidence" value="ECO:0007669"/>
    <property type="project" value="UniProtKB-KW"/>
</dbReference>
<dbReference type="InterPro" id="IPR050131">
    <property type="entry name" value="Peptidase_S8_subtilisin-like"/>
</dbReference>
<dbReference type="PANTHER" id="PTHR43806:SF11">
    <property type="entry name" value="CEREVISIN-RELATED"/>
    <property type="match status" value="1"/>
</dbReference>
<gene>
    <name evidence="7" type="ORF">QU481_23070</name>
</gene>
<dbReference type="CDD" id="cd00306">
    <property type="entry name" value="Peptidases_S8_S53"/>
    <property type="match status" value="1"/>
</dbReference>
<evidence type="ECO:0000256" key="1">
    <source>
        <dbReference type="ARBA" id="ARBA00011073"/>
    </source>
</evidence>
<name>A0ABT7XV72_9NEIS</name>
<keyword evidence="4 5" id="KW-0720">Serine protease</keyword>
<dbReference type="EC" id="3.4.-.-" evidence="7"/>
<dbReference type="SUPFAM" id="SSF52743">
    <property type="entry name" value="Subtilisin-like"/>
    <property type="match status" value="1"/>
</dbReference>
<dbReference type="Gene3D" id="3.40.50.200">
    <property type="entry name" value="Peptidase S8/S53 domain"/>
    <property type="match status" value="1"/>
</dbReference>
<dbReference type="PROSITE" id="PS51892">
    <property type="entry name" value="SUBTILASE"/>
    <property type="match status" value="1"/>
</dbReference>
<feature type="active site" description="Charge relay system" evidence="5">
    <location>
        <position position="393"/>
    </location>
</feature>
<feature type="domain" description="Peptidase S8/S53" evidence="6">
    <location>
        <begin position="147"/>
        <end position="435"/>
    </location>
</feature>